<feature type="transmembrane region" description="Helical" evidence="1">
    <location>
        <begin position="12"/>
        <end position="30"/>
    </location>
</feature>
<dbReference type="RefSeq" id="WP_258400687.1">
    <property type="nucleotide sequence ID" value="NZ_CP192017.1"/>
</dbReference>
<feature type="transmembrane region" description="Helical" evidence="1">
    <location>
        <begin position="50"/>
        <end position="67"/>
    </location>
</feature>
<keyword evidence="1" id="KW-1133">Transmembrane helix</keyword>
<proteinExistence type="predicted"/>
<dbReference type="Proteomes" id="UP000249419">
    <property type="component" value="Unassembled WGS sequence"/>
</dbReference>
<protein>
    <submittedName>
        <fullName evidence="2">Uncharacterized protein</fullName>
    </submittedName>
</protein>
<reference evidence="2 3" key="1">
    <citation type="submission" date="2018-03" db="EMBL/GenBank/DDBJ databases">
        <title>Defining the species Micromonospora saelicesensis and Micromonospora noduli under the framework of genomics.</title>
        <authorList>
            <person name="Riesco R."/>
            <person name="Trujillo M.E."/>
        </authorList>
    </citation>
    <scope>NUCLEOTIDE SEQUENCE [LARGE SCALE GENOMIC DNA]</scope>
    <source>
        <strain evidence="2 3">PSN13</strain>
    </source>
</reference>
<evidence type="ECO:0000256" key="1">
    <source>
        <dbReference type="SAM" id="Phobius"/>
    </source>
</evidence>
<keyword evidence="1" id="KW-0812">Transmembrane</keyword>
<name>A0A328NEF5_9ACTN</name>
<evidence type="ECO:0000313" key="2">
    <source>
        <dbReference type="EMBL" id="RAO27236.1"/>
    </source>
</evidence>
<accession>A0A328NEF5</accession>
<keyword evidence="1" id="KW-0472">Membrane</keyword>
<feature type="transmembrane region" description="Helical" evidence="1">
    <location>
        <begin position="79"/>
        <end position="99"/>
    </location>
</feature>
<comment type="caution">
    <text evidence="2">The sequence shown here is derived from an EMBL/GenBank/DDBJ whole genome shotgun (WGS) entry which is preliminary data.</text>
</comment>
<feature type="transmembrane region" description="Helical" evidence="1">
    <location>
        <begin position="105"/>
        <end position="123"/>
    </location>
</feature>
<gene>
    <name evidence="2" type="ORF">PSN13_06152</name>
</gene>
<dbReference type="AlphaFoldDB" id="A0A328NEF5"/>
<evidence type="ECO:0000313" key="3">
    <source>
        <dbReference type="Proteomes" id="UP000249419"/>
    </source>
</evidence>
<sequence length="149" mass="15437">MGNLRNRAKHQPFEVAALVTTPICGILLLALDVRPPSVQMSMPEPIQVGWEVALIVVGLGGLLGILWPGQLSTGLGVELASVLVLGTITGMYAVALVAVAGQQGVVAASLIAAVPAGSFWRAAQIAIDLRCLAKGHQCSTHRRVVEGVT</sequence>
<dbReference type="EMBL" id="PYAG01000040">
    <property type="protein sequence ID" value="RAO27236.1"/>
    <property type="molecule type" value="Genomic_DNA"/>
</dbReference>
<organism evidence="2 3">
    <name type="scientific">Micromonospora saelicesensis</name>
    <dbReference type="NCBI Taxonomy" id="285676"/>
    <lineage>
        <taxon>Bacteria</taxon>
        <taxon>Bacillati</taxon>
        <taxon>Actinomycetota</taxon>
        <taxon>Actinomycetes</taxon>
        <taxon>Micromonosporales</taxon>
        <taxon>Micromonosporaceae</taxon>
        <taxon>Micromonospora</taxon>
    </lineage>
</organism>